<dbReference type="EMBL" id="LGRX02035771">
    <property type="protein sequence ID" value="KAK3233244.1"/>
    <property type="molecule type" value="Genomic_DNA"/>
</dbReference>
<evidence type="ECO:0000256" key="2">
    <source>
        <dbReference type="SAM" id="MobiDB-lite"/>
    </source>
</evidence>
<dbReference type="PROSITE" id="PS50103">
    <property type="entry name" value="ZF_C3H1"/>
    <property type="match status" value="1"/>
</dbReference>
<comment type="caution">
    <text evidence="4">The sequence shown here is derived from an EMBL/GenBank/DDBJ whole genome shotgun (WGS) entry which is preliminary data.</text>
</comment>
<feature type="region of interest" description="Disordered" evidence="2">
    <location>
        <begin position="125"/>
        <end position="175"/>
    </location>
</feature>
<gene>
    <name evidence="4" type="ORF">CYMTET_56450</name>
</gene>
<protein>
    <recommendedName>
        <fullName evidence="3">C3H1-type domain-containing protein</fullName>
    </recommendedName>
</protein>
<reference evidence="4 5" key="1">
    <citation type="journal article" date="2015" name="Genome Biol. Evol.">
        <title>Comparative Genomics of a Bacterivorous Green Alga Reveals Evolutionary Causalities and Consequences of Phago-Mixotrophic Mode of Nutrition.</title>
        <authorList>
            <person name="Burns J.A."/>
            <person name="Paasch A."/>
            <person name="Narechania A."/>
            <person name="Kim E."/>
        </authorList>
    </citation>
    <scope>NUCLEOTIDE SEQUENCE [LARGE SCALE GENOMIC DNA]</scope>
    <source>
        <strain evidence="4 5">PLY_AMNH</strain>
    </source>
</reference>
<sequence>MEELPLSVILTNVKQSAVRLSKFKHGATTSATEWREELLGALRKVPTWVGTLAHTRREDVLPVLISKQTKAFVSGGPGRLRMGKLIQLPPGNATPVLVGTVRKEYGAILKMLNSTIGLAAKWELEDESEGGGDGSPPSDVDEEEAHSPPRRRRPPEHSQRPSARRRPSSSPAAAGKALSKITKAYHLVMTLARRVHHTPHAFGGEMEWGVRPATCPTVTQHANDDVPLDTLDDLMDANLPLEALGGYLLYLRGSTIMWHVHLLKLPDFHEGLVVDPRADGWLERQATERATSHTTNDSLQRRRGVFEKADDVFNGNFTNDIVRHATGATHGLRCGEGPLSGLHLSLPQPAKAPAPEYCDLVRGVDRRLSAREPVKYSKAEFAYRIIQFARTMPKSMDREIHFYITYVVDLITQMAKYDVKCVVDCDKLVRQKLATRFLTTWNPDMLHATWMRFLQARVEAGQSTTKRLGEAAAKEGRGAGKSSGGKPTKALVCFQWNAGKCSKKGCKYAHECSNNGTGHKQRAGGSQIDMTSIGTRGATSDYNLASVSKSDKENLEKGTGSAVPEVTEFADTWAVVFQDYPAVDDLVRLVSLGAGWKFNPDSVVMTGKNYVKEGFDFKVDKHHQEELTARRVVPVP</sequence>
<feature type="compositionally biased region" description="Basic and acidic residues" evidence="2">
    <location>
        <begin position="467"/>
        <end position="478"/>
    </location>
</feature>
<feature type="region of interest" description="Disordered" evidence="2">
    <location>
        <begin position="465"/>
        <end position="486"/>
    </location>
</feature>
<name>A0AAE0EMB6_9CHLO</name>
<evidence type="ECO:0000256" key="1">
    <source>
        <dbReference type="PROSITE-ProRule" id="PRU00723"/>
    </source>
</evidence>
<evidence type="ECO:0000313" key="5">
    <source>
        <dbReference type="Proteomes" id="UP001190700"/>
    </source>
</evidence>
<feature type="domain" description="C3H1-type" evidence="3">
    <location>
        <begin position="487"/>
        <end position="513"/>
    </location>
</feature>
<dbReference type="AlphaFoldDB" id="A0AAE0EMB6"/>
<feature type="zinc finger region" description="C3H1-type" evidence="1">
    <location>
        <begin position="487"/>
        <end position="513"/>
    </location>
</feature>
<proteinExistence type="predicted"/>
<evidence type="ECO:0000313" key="4">
    <source>
        <dbReference type="EMBL" id="KAK3233244.1"/>
    </source>
</evidence>
<dbReference type="InterPro" id="IPR000571">
    <property type="entry name" value="Znf_CCCH"/>
</dbReference>
<organism evidence="4 5">
    <name type="scientific">Cymbomonas tetramitiformis</name>
    <dbReference type="NCBI Taxonomy" id="36881"/>
    <lineage>
        <taxon>Eukaryota</taxon>
        <taxon>Viridiplantae</taxon>
        <taxon>Chlorophyta</taxon>
        <taxon>Pyramimonadophyceae</taxon>
        <taxon>Pyramimonadales</taxon>
        <taxon>Pyramimonadaceae</taxon>
        <taxon>Cymbomonas</taxon>
    </lineage>
</organism>
<keyword evidence="5" id="KW-1185">Reference proteome</keyword>
<evidence type="ECO:0000259" key="3">
    <source>
        <dbReference type="PROSITE" id="PS50103"/>
    </source>
</evidence>
<accession>A0AAE0EMB6</accession>
<keyword evidence="1" id="KW-0479">Metal-binding</keyword>
<keyword evidence="1" id="KW-0863">Zinc-finger</keyword>
<dbReference type="Proteomes" id="UP001190700">
    <property type="component" value="Unassembled WGS sequence"/>
</dbReference>
<dbReference type="GO" id="GO:0008270">
    <property type="term" value="F:zinc ion binding"/>
    <property type="evidence" value="ECO:0007669"/>
    <property type="project" value="UniProtKB-KW"/>
</dbReference>
<keyword evidence="1" id="KW-0862">Zinc</keyword>